<proteinExistence type="predicted"/>
<accession>A0ACB7XXC6</accession>
<reference evidence="1 2" key="1">
    <citation type="journal article" date="2021" name="Hortic Res">
        <title>High-quality reference genome and annotation aids understanding of berry development for evergreen blueberry (Vaccinium darrowii).</title>
        <authorList>
            <person name="Yu J."/>
            <person name="Hulse-Kemp A.M."/>
            <person name="Babiker E."/>
            <person name="Staton M."/>
        </authorList>
    </citation>
    <scope>NUCLEOTIDE SEQUENCE [LARGE SCALE GENOMIC DNA]</scope>
    <source>
        <strain evidence="2">cv. NJ 8807/NJ 8810</strain>
        <tissue evidence="1">Young leaf</tissue>
    </source>
</reference>
<protein>
    <submittedName>
        <fullName evidence="1">Uncharacterized protein</fullName>
    </submittedName>
</protein>
<keyword evidence="2" id="KW-1185">Reference proteome</keyword>
<organism evidence="1 2">
    <name type="scientific">Vaccinium darrowii</name>
    <dbReference type="NCBI Taxonomy" id="229202"/>
    <lineage>
        <taxon>Eukaryota</taxon>
        <taxon>Viridiplantae</taxon>
        <taxon>Streptophyta</taxon>
        <taxon>Embryophyta</taxon>
        <taxon>Tracheophyta</taxon>
        <taxon>Spermatophyta</taxon>
        <taxon>Magnoliopsida</taxon>
        <taxon>eudicotyledons</taxon>
        <taxon>Gunneridae</taxon>
        <taxon>Pentapetalae</taxon>
        <taxon>asterids</taxon>
        <taxon>Ericales</taxon>
        <taxon>Ericaceae</taxon>
        <taxon>Vaccinioideae</taxon>
        <taxon>Vaccinieae</taxon>
        <taxon>Vaccinium</taxon>
    </lineage>
</organism>
<evidence type="ECO:0000313" key="1">
    <source>
        <dbReference type="EMBL" id="KAH7845579.1"/>
    </source>
</evidence>
<dbReference type="Proteomes" id="UP000828048">
    <property type="component" value="Chromosome 5"/>
</dbReference>
<sequence>MCSSTIMHKEKRSLSRVLKSRLRVREEEGGREGHRRYGRERKPFVSLSWLSNFDVLLPASQVLGKGDKTRSRKRGHNRKLSPNDDFGSGGGLEKLDRDHKIGKWQNSFGSGRLEDADQKPRECNCSNSIPIYMQAMESTRAKALATSSQKSIPDVRDKQIYVEKRDPLPSANGR</sequence>
<evidence type="ECO:0000313" key="2">
    <source>
        <dbReference type="Proteomes" id="UP000828048"/>
    </source>
</evidence>
<gene>
    <name evidence="1" type="ORF">Vadar_003692</name>
</gene>
<comment type="caution">
    <text evidence="1">The sequence shown here is derived from an EMBL/GenBank/DDBJ whole genome shotgun (WGS) entry which is preliminary data.</text>
</comment>
<dbReference type="EMBL" id="CM037155">
    <property type="protein sequence ID" value="KAH7845579.1"/>
    <property type="molecule type" value="Genomic_DNA"/>
</dbReference>
<name>A0ACB7XXC6_9ERIC</name>